<evidence type="ECO:0000256" key="10">
    <source>
        <dbReference type="PIRNR" id="PIRNR036893"/>
    </source>
</evidence>
<evidence type="ECO:0000256" key="9">
    <source>
        <dbReference type="ARBA" id="ARBA00023180"/>
    </source>
</evidence>
<comment type="similarity">
    <text evidence="2 10">Belongs to the calycin superfamily. Lipocalin family.</text>
</comment>
<feature type="chain" id="PRO_5043115669" description="Apolipoprotein D" evidence="10">
    <location>
        <begin position="20"/>
        <end position="190"/>
    </location>
</feature>
<dbReference type="GO" id="GO:0005576">
    <property type="term" value="C:extracellular region"/>
    <property type="evidence" value="ECO:0007669"/>
    <property type="project" value="UniProtKB-SubCell"/>
</dbReference>
<evidence type="ECO:0000313" key="13">
    <source>
        <dbReference type="Proteomes" id="UP001431209"/>
    </source>
</evidence>
<evidence type="ECO:0000256" key="6">
    <source>
        <dbReference type="ARBA" id="ARBA00022729"/>
    </source>
</evidence>
<evidence type="ECO:0000259" key="11">
    <source>
        <dbReference type="Pfam" id="PF08212"/>
    </source>
</evidence>
<dbReference type="GO" id="GO:0006629">
    <property type="term" value="P:lipid metabolic process"/>
    <property type="evidence" value="ECO:0007669"/>
    <property type="project" value="TreeGrafter"/>
</dbReference>
<keyword evidence="9" id="KW-0325">Glycoprotein</keyword>
<dbReference type="PRINTS" id="PR00179">
    <property type="entry name" value="LIPOCALIN"/>
</dbReference>
<evidence type="ECO:0000256" key="3">
    <source>
        <dbReference type="ARBA" id="ARBA00019890"/>
    </source>
</evidence>
<dbReference type="Pfam" id="PF08212">
    <property type="entry name" value="Lipocalin_2"/>
    <property type="match status" value="1"/>
</dbReference>
<evidence type="ECO:0000256" key="4">
    <source>
        <dbReference type="ARBA" id="ARBA00022448"/>
    </source>
</evidence>
<dbReference type="GO" id="GO:0005737">
    <property type="term" value="C:cytoplasm"/>
    <property type="evidence" value="ECO:0007669"/>
    <property type="project" value="TreeGrafter"/>
</dbReference>
<dbReference type="Gene3D" id="2.40.128.20">
    <property type="match status" value="1"/>
</dbReference>
<dbReference type="SUPFAM" id="SSF50814">
    <property type="entry name" value="Lipocalins"/>
    <property type="match status" value="1"/>
</dbReference>
<evidence type="ECO:0000256" key="7">
    <source>
        <dbReference type="ARBA" id="ARBA00023121"/>
    </source>
</evidence>
<evidence type="ECO:0000256" key="5">
    <source>
        <dbReference type="ARBA" id="ARBA00022525"/>
    </source>
</evidence>
<dbReference type="FunFam" id="2.40.128.20:FF:000003">
    <property type="entry name" value="Apolipoprotein D"/>
    <property type="match status" value="1"/>
</dbReference>
<dbReference type="InterPro" id="IPR012674">
    <property type="entry name" value="Calycin"/>
</dbReference>
<keyword evidence="7" id="KW-0446">Lipid-binding</keyword>
<evidence type="ECO:0000313" key="12">
    <source>
        <dbReference type="EMBL" id="KAL0478539.1"/>
    </source>
</evidence>
<dbReference type="PANTHER" id="PTHR10612">
    <property type="entry name" value="APOLIPOPROTEIN D"/>
    <property type="match status" value="1"/>
</dbReference>
<dbReference type="CDD" id="cd19437">
    <property type="entry name" value="lipocalin_apoD-like"/>
    <property type="match status" value="1"/>
</dbReference>
<dbReference type="EMBL" id="JAOPGA020000423">
    <property type="protein sequence ID" value="KAL0478539.1"/>
    <property type="molecule type" value="Genomic_DNA"/>
</dbReference>
<dbReference type="InterPro" id="IPR000566">
    <property type="entry name" value="Lipocln_cytosolic_FA-bd_dom"/>
</dbReference>
<dbReference type="GO" id="GO:0031409">
    <property type="term" value="F:pigment binding"/>
    <property type="evidence" value="ECO:0007669"/>
    <property type="project" value="InterPro"/>
</dbReference>
<evidence type="ECO:0000256" key="1">
    <source>
        <dbReference type="ARBA" id="ARBA00004613"/>
    </source>
</evidence>
<keyword evidence="5" id="KW-0964">Secreted</keyword>
<reference evidence="12 13" key="1">
    <citation type="submission" date="2024-03" db="EMBL/GenBank/DDBJ databases">
        <title>The Acrasis kona genome and developmental transcriptomes reveal deep origins of eukaryotic multicellular pathways.</title>
        <authorList>
            <person name="Sheikh S."/>
            <person name="Fu C.-J."/>
            <person name="Brown M.W."/>
            <person name="Baldauf S.L."/>
        </authorList>
    </citation>
    <scope>NUCLEOTIDE SEQUENCE [LARGE SCALE GENOMIC DNA]</scope>
    <source>
        <strain evidence="12 13">ATCC MYA-3509</strain>
    </source>
</reference>
<gene>
    <name evidence="12" type="ORF">AKO1_004386</name>
</gene>
<keyword evidence="13" id="KW-1185">Reference proteome</keyword>
<dbReference type="GO" id="GO:0000302">
    <property type="term" value="P:response to reactive oxygen species"/>
    <property type="evidence" value="ECO:0007669"/>
    <property type="project" value="TreeGrafter"/>
</dbReference>
<evidence type="ECO:0000256" key="2">
    <source>
        <dbReference type="ARBA" id="ARBA00006889"/>
    </source>
</evidence>
<comment type="caution">
    <text evidence="12">The sequence shown here is derived from an EMBL/GenBank/DDBJ whole genome shotgun (WGS) entry which is preliminary data.</text>
</comment>
<evidence type="ECO:0000256" key="8">
    <source>
        <dbReference type="ARBA" id="ARBA00023157"/>
    </source>
</evidence>
<keyword evidence="8" id="KW-1015">Disulfide bond</keyword>
<name>A0AAW2YNB5_9EUKA</name>
<feature type="signal peptide" evidence="10">
    <location>
        <begin position="1"/>
        <end position="19"/>
    </location>
</feature>
<sequence>MLNTLKLAILALVVMHVRGNWFQKCGNLPTLPNFNAEKYLGLWYDIAHFDNAFTWFQKNGTCVTARYSLSDKPGHIVVKNSMQRDGKSKVAIADAYAPDEKYPSKLKVNFGSKLFEGNYHVIDTDYESYAMVYSCFSPLGIYKFEAAWILGRKNNMDEDLKQSLIGKWESLGVDTTQFVYTSHKDCQYQE</sequence>
<dbReference type="PANTHER" id="PTHR10612:SF34">
    <property type="entry name" value="APOLIPOPROTEIN D"/>
    <property type="match status" value="1"/>
</dbReference>
<dbReference type="InterPro" id="IPR022271">
    <property type="entry name" value="Lipocalin_ApoD"/>
</dbReference>
<dbReference type="GO" id="GO:0008289">
    <property type="term" value="F:lipid binding"/>
    <property type="evidence" value="ECO:0007669"/>
    <property type="project" value="UniProtKB-KW"/>
</dbReference>
<dbReference type="AlphaFoldDB" id="A0AAW2YNB5"/>
<dbReference type="Proteomes" id="UP001431209">
    <property type="component" value="Unassembled WGS sequence"/>
</dbReference>
<accession>A0AAW2YNB5</accession>
<protein>
    <recommendedName>
        <fullName evidence="3">Apolipoprotein D</fullName>
    </recommendedName>
</protein>
<feature type="domain" description="Lipocalin/cytosolic fatty-acid binding" evidence="11">
    <location>
        <begin position="35"/>
        <end position="181"/>
    </location>
</feature>
<keyword evidence="6 10" id="KW-0732">Signal</keyword>
<keyword evidence="4" id="KW-0813">Transport</keyword>
<comment type="subcellular location">
    <subcellularLocation>
        <location evidence="1">Secreted</location>
    </subcellularLocation>
</comment>
<dbReference type="InterPro" id="IPR003057">
    <property type="entry name" value="Invtbrt_color"/>
</dbReference>
<dbReference type="PIRSF" id="PIRSF036893">
    <property type="entry name" value="Lipocalin_ApoD"/>
    <property type="match status" value="1"/>
</dbReference>
<proteinExistence type="inferred from homology"/>
<organism evidence="12 13">
    <name type="scientific">Acrasis kona</name>
    <dbReference type="NCBI Taxonomy" id="1008807"/>
    <lineage>
        <taxon>Eukaryota</taxon>
        <taxon>Discoba</taxon>
        <taxon>Heterolobosea</taxon>
        <taxon>Tetramitia</taxon>
        <taxon>Eutetramitia</taxon>
        <taxon>Acrasidae</taxon>
        <taxon>Acrasis</taxon>
    </lineage>
</organism>
<dbReference type="PRINTS" id="PR01273">
    <property type="entry name" value="INVTBRTCOLOR"/>
</dbReference>